<dbReference type="OrthoDB" id="1235043at2"/>
<protein>
    <recommendedName>
        <fullName evidence="2">MoxR-vWA-beta-propeller ternary system domain-containing protein</fullName>
    </recommendedName>
</protein>
<gene>
    <name evidence="3" type="ORF">EJV47_14465</name>
</gene>
<sequence length="994" mass="108714">MQLTLRPTSAAQRPACAAFLRGTDAGAWLREIGRWGLPAEQLSCYLVPESIRSVRPAGLLVVAPDGAPLPADVLEPYGVEAGRLYVPTHATIWPATAPEELRAALLWPRQLWHPALGLVGFEEADALDLTALLSYPPPRPTDWGRALPGRPLRPALQRLQVEAPSAEQVMQTMQQQVATESLSALPPRADEPGPGLPLLAGLRRGLLRAGLAVVSWLQRPGRGPRPGAGPSLWRPLLNFALAVGGVILGMGLLIWLVSAFADGGSGAGSVAALLLIALLIRLLMLMADARQARSDAPAPAPQYGGGGNGGGSGAGTGVLGRLGRWLGASLEGLEKKRNAEIERLLRLFGDNVDEALRYAIPLGGAYQNRGTAPASDTLGPRNTTFSLSGLGGGRRVDGWDVDAYEQDLRRQYLAAAEREVQAGRYQKAAYIHAHLLADYHRAAQVLEQGGFFREAAALYKDHLHNRPAAAQCLERGGLLLEAAELFAELKQHERAGDLYQRLDQPRLAARHYERSVEHLLAADDHAEAGRLLQHKLRDADRARAVLLQGWAADRQPETCLRRYFTDLIATTPEADPSAHVRRIYQQHTPAPRRVPLLQVLAHINEQHPDAALLATSRELAYEVVGAEAAAGRTTHLGLLKTFLPDDRLIGADVSRYTTARQRRPSEASPTASLQAPQLDASISWRHAVGHRQQWVAVGLRDGRLHLARGNWYGHVEYYSWTTPVPDNELVPLLLSDELHSSRILLRVSVPGLAFDAKLLPQNKYFPQSLRVECPAWLPAWPTRVALLPDDELATLHFHDGLLQLQPYSAEGQLRPARTYELPNADARAHAAERPGWPCEMLYRQGSFFTYADQWLLRLLPDGSCHAQELQGSVLHLVASPFAATLRLGAVAEEGLVVWTPDAAGSEVEEYCPEEFPNISDLQFVGPQHVVAFQLNTKEYDLPSYLYQFTPEPDGPTLLRTIEEEAVAVLPTLDRQRFAVLTMQGQVTLHTLAGA</sequence>
<feature type="domain" description="MoxR-vWA-beta-propeller ternary system" evidence="2">
    <location>
        <begin position="2"/>
        <end position="174"/>
    </location>
</feature>
<evidence type="ECO:0000313" key="3">
    <source>
        <dbReference type="EMBL" id="RTQ48806.1"/>
    </source>
</evidence>
<keyword evidence="1" id="KW-1133">Transmembrane helix</keyword>
<dbReference type="Pfam" id="PF19919">
    <property type="entry name" value="bpX3"/>
    <property type="match status" value="1"/>
</dbReference>
<keyword evidence="4" id="KW-1185">Reference proteome</keyword>
<organism evidence="3 4">
    <name type="scientific">Hymenobacter gummosus</name>
    <dbReference type="NCBI Taxonomy" id="1776032"/>
    <lineage>
        <taxon>Bacteria</taxon>
        <taxon>Pseudomonadati</taxon>
        <taxon>Bacteroidota</taxon>
        <taxon>Cytophagia</taxon>
        <taxon>Cytophagales</taxon>
        <taxon>Hymenobacteraceae</taxon>
        <taxon>Hymenobacter</taxon>
    </lineage>
</organism>
<keyword evidence="1" id="KW-0472">Membrane</keyword>
<dbReference type="InterPro" id="IPR045551">
    <property type="entry name" value="bpX3"/>
</dbReference>
<evidence type="ECO:0000313" key="4">
    <source>
        <dbReference type="Proteomes" id="UP000282184"/>
    </source>
</evidence>
<reference evidence="3 4" key="1">
    <citation type="submission" date="2018-12" db="EMBL/GenBank/DDBJ databases">
        <title>Hymenobacter gummosus sp. nov., isolated from a spring.</title>
        <authorList>
            <person name="Nie L."/>
        </authorList>
    </citation>
    <scope>NUCLEOTIDE SEQUENCE [LARGE SCALE GENOMIC DNA]</scope>
    <source>
        <strain evidence="3 4">KCTC 52166</strain>
    </source>
</reference>
<dbReference type="RefSeq" id="WP_126693883.1">
    <property type="nucleotide sequence ID" value="NZ_RXOF01000008.1"/>
</dbReference>
<evidence type="ECO:0000256" key="1">
    <source>
        <dbReference type="SAM" id="Phobius"/>
    </source>
</evidence>
<feature type="transmembrane region" description="Helical" evidence="1">
    <location>
        <begin position="236"/>
        <end position="260"/>
    </location>
</feature>
<comment type="caution">
    <text evidence="3">The sequence shown here is derived from an EMBL/GenBank/DDBJ whole genome shotgun (WGS) entry which is preliminary data.</text>
</comment>
<keyword evidence="1" id="KW-0812">Transmembrane</keyword>
<evidence type="ECO:0000259" key="2">
    <source>
        <dbReference type="Pfam" id="PF19919"/>
    </source>
</evidence>
<dbReference type="AlphaFoldDB" id="A0A3S0H438"/>
<name>A0A3S0H438_9BACT</name>
<dbReference type="EMBL" id="RXOF01000008">
    <property type="protein sequence ID" value="RTQ48806.1"/>
    <property type="molecule type" value="Genomic_DNA"/>
</dbReference>
<accession>A0A3S0H438</accession>
<dbReference type="Proteomes" id="UP000282184">
    <property type="component" value="Unassembled WGS sequence"/>
</dbReference>
<proteinExistence type="predicted"/>
<feature type="transmembrane region" description="Helical" evidence="1">
    <location>
        <begin position="266"/>
        <end position="284"/>
    </location>
</feature>